<reference evidence="5 6" key="1">
    <citation type="journal article" date="2019" name="Int. J. Syst. Evol. Microbiol.">
        <title>The Global Catalogue of Microorganisms (GCM) 10K type strain sequencing project: providing services to taxonomists for standard genome sequencing and annotation.</title>
        <authorList>
            <consortium name="The Broad Institute Genomics Platform"/>
            <consortium name="The Broad Institute Genome Sequencing Center for Infectious Disease"/>
            <person name="Wu L."/>
            <person name="Ma J."/>
        </authorList>
    </citation>
    <scope>NUCLEOTIDE SEQUENCE [LARGE SCALE GENOMIC DNA]</scope>
    <source>
        <strain evidence="5 6">JCM 16013</strain>
    </source>
</reference>
<dbReference type="Gene3D" id="3.40.50.300">
    <property type="entry name" value="P-loop containing nucleotide triphosphate hydrolases"/>
    <property type="match status" value="1"/>
</dbReference>
<protein>
    <submittedName>
        <fullName evidence="5">ABC transporter ATP-binding protein</fullName>
    </submittedName>
</protein>
<name>A0ABN2TD47_9ACTN</name>
<keyword evidence="3" id="KW-0472">Membrane</keyword>
<keyword evidence="6" id="KW-1185">Reference proteome</keyword>
<dbReference type="Pfam" id="PF00005">
    <property type="entry name" value="ABC_tran"/>
    <property type="match status" value="1"/>
</dbReference>
<sequence length="628" mass="65986">MPSSSTRARRDRLRLLRLLREAPVPAVAGSVLLQVALGAAPVAFMLFSSAAVGKVRAAAGGGTSSAAWHQLELLMVLAAATLVVGQVLAPVQRLAGWTLQYRMDLDIYRRLMAANYSAPGIAVMERPQVRAALDETIADMRRTQATPGGAAAAMLTLIARYTAFLGALIVVAVALSPVAALAAGTGGMVLRVTHRRGATAYSTAIVDTIQLRRRNWFLSTQGLSPAIGKEARVFGFGPWLADQATEEGLGYFRMLWKVRSRIFIAPFALAATVTALGAAVALAQAAWPRFGGGLSAGTTTLVAQAVIAAVGIGAAFEESDYVISYGLTCLRHLEQVEAAVGQARAATVDEPGGAASPVGPVRESIRFEDVGFTYPGAGEAVLTGFSLELEAGTSLAVVGVNGAGKTTLIKLLCRFYEPDSGRIVIDGVDAAALDASRWQRQIAATFQDYGKYPLSAADNIGFGAAELVADRDAVERAAARAGAADYLRELSQGFDTTLSRDFKGGTDLSGGQWQRVALARAMLAVDGGASVLILDEPTASLDIRAEADFIDGFLELTRGTTTIVVSHRFATVRRADRIVVLDGGRIVEDGTHDELMTLGGRYAEMFTVQAARFAVPAHGSGGDDGEDR</sequence>
<keyword evidence="3" id="KW-0812">Transmembrane</keyword>
<dbReference type="PROSITE" id="PS50893">
    <property type="entry name" value="ABC_TRANSPORTER_2"/>
    <property type="match status" value="1"/>
</dbReference>
<keyword evidence="1" id="KW-0547">Nucleotide-binding</keyword>
<evidence type="ECO:0000256" key="2">
    <source>
        <dbReference type="ARBA" id="ARBA00022840"/>
    </source>
</evidence>
<dbReference type="InterPro" id="IPR017871">
    <property type="entry name" value="ABC_transporter-like_CS"/>
</dbReference>
<dbReference type="InterPro" id="IPR003439">
    <property type="entry name" value="ABC_transporter-like_ATP-bd"/>
</dbReference>
<dbReference type="PANTHER" id="PTHR24221:SF654">
    <property type="entry name" value="ATP-BINDING CASSETTE SUB-FAMILY B MEMBER 6"/>
    <property type="match status" value="1"/>
</dbReference>
<dbReference type="SMART" id="SM00382">
    <property type="entry name" value="AAA"/>
    <property type="match status" value="1"/>
</dbReference>
<keyword evidence="2 5" id="KW-0067">ATP-binding</keyword>
<comment type="caution">
    <text evidence="5">The sequence shown here is derived from an EMBL/GenBank/DDBJ whole genome shotgun (WGS) entry which is preliminary data.</text>
</comment>
<dbReference type="PANTHER" id="PTHR24221">
    <property type="entry name" value="ATP-BINDING CASSETTE SUB-FAMILY B"/>
    <property type="match status" value="1"/>
</dbReference>
<evidence type="ECO:0000256" key="1">
    <source>
        <dbReference type="ARBA" id="ARBA00022741"/>
    </source>
</evidence>
<dbReference type="RefSeq" id="WP_344662897.1">
    <property type="nucleotide sequence ID" value="NZ_BAAAQM010000087.1"/>
</dbReference>
<gene>
    <name evidence="5" type="ORF">GCM10009838_84790</name>
</gene>
<dbReference type="Proteomes" id="UP001499854">
    <property type="component" value="Unassembled WGS sequence"/>
</dbReference>
<dbReference type="EMBL" id="BAAAQM010000087">
    <property type="protein sequence ID" value="GAA2005622.1"/>
    <property type="molecule type" value="Genomic_DNA"/>
</dbReference>
<proteinExistence type="predicted"/>
<feature type="domain" description="ABC transporter" evidence="4">
    <location>
        <begin position="365"/>
        <end position="608"/>
    </location>
</feature>
<dbReference type="InterPro" id="IPR003593">
    <property type="entry name" value="AAA+_ATPase"/>
</dbReference>
<dbReference type="GO" id="GO:0005524">
    <property type="term" value="F:ATP binding"/>
    <property type="evidence" value="ECO:0007669"/>
    <property type="project" value="UniProtKB-KW"/>
</dbReference>
<organism evidence="5 6">
    <name type="scientific">Catenulispora subtropica</name>
    <dbReference type="NCBI Taxonomy" id="450798"/>
    <lineage>
        <taxon>Bacteria</taxon>
        <taxon>Bacillati</taxon>
        <taxon>Actinomycetota</taxon>
        <taxon>Actinomycetes</taxon>
        <taxon>Catenulisporales</taxon>
        <taxon>Catenulisporaceae</taxon>
        <taxon>Catenulispora</taxon>
    </lineage>
</organism>
<dbReference type="SUPFAM" id="SSF52540">
    <property type="entry name" value="P-loop containing nucleoside triphosphate hydrolases"/>
    <property type="match status" value="1"/>
</dbReference>
<evidence type="ECO:0000259" key="4">
    <source>
        <dbReference type="PROSITE" id="PS50893"/>
    </source>
</evidence>
<dbReference type="PROSITE" id="PS00211">
    <property type="entry name" value="ABC_TRANSPORTER_1"/>
    <property type="match status" value="1"/>
</dbReference>
<evidence type="ECO:0000313" key="5">
    <source>
        <dbReference type="EMBL" id="GAA2005622.1"/>
    </source>
</evidence>
<dbReference type="InterPro" id="IPR027417">
    <property type="entry name" value="P-loop_NTPase"/>
</dbReference>
<feature type="transmembrane region" description="Helical" evidence="3">
    <location>
        <begin position="73"/>
        <end position="95"/>
    </location>
</feature>
<evidence type="ECO:0000313" key="6">
    <source>
        <dbReference type="Proteomes" id="UP001499854"/>
    </source>
</evidence>
<feature type="transmembrane region" description="Helical" evidence="3">
    <location>
        <begin position="262"/>
        <end position="287"/>
    </location>
</feature>
<feature type="transmembrane region" description="Helical" evidence="3">
    <location>
        <begin position="164"/>
        <end position="190"/>
    </location>
</feature>
<accession>A0ABN2TD47</accession>
<dbReference type="InterPro" id="IPR039421">
    <property type="entry name" value="Type_1_exporter"/>
</dbReference>
<evidence type="ECO:0000256" key="3">
    <source>
        <dbReference type="SAM" id="Phobius"/>
    </source>
</evidence>
<keyword evidence="3" id="KW-1133">Transmembrane helix</keyword>